<dbReference type="Gene3D" id="1.10.443.10">
    <property type="entry name" value="Intergrase catalytic core"/>
    <property type="match status" value="1"/>
</dbReference>
<dbReference type="Proteomes" id="UP000245657">
    <property type="component" value="Unassembled WGS sequence"/>
</dbReference>
<dbReference type="GO" id="GO:0006310">
    <property type="term" value="P:DNA recombination"/>
    <property type="evidence" value="ECO:0007669"/>
    <property type="project" value="UniProtKB-KW"/>
</dbReference>
<evidence type="ECO:0000313" key="4">
    <source>
        <dbReference type="Proteomes" id="UP000245657"/>
    </source>
</evidence>
<dbReference type="RefSeq" id="WP_109967260.1">
    <property type="nucleotide sequence ID" value="NZ_CP176093.1"/>
</dbReference>
<dbReference type="InterPro" id="IPR050090">
    <property type="entry name" value="Tyrosine_recombinase_XerCD"/>
</dbReference>
<comment type="caution">
    <text evidence="3">The sequence shown here is derived from an EMBL/GenBank/DDBJ whole genome shotgun (WGS) entry which is preliminary data.</text>
</comment>
<dbReference type="InterPro" id="IPR011010">
    <property type="entry name" value="DNA_brk_join_enz"/>
</dbReference>
<dbReference type="PANTHER" id="PTHR30349">
    <property type="entry name" value="PHAGE INTEGRASE-RELATED"/>
    <property type="match status" value="1"/>
</dbReference>
<evidence type="ECO:0000256" key="1">
    <source>
        <dbReference type="ARBA" id="ARBA00023172"/>
    </source>
</evidence>
<evidence type="ECO:0000313" key="3">
    <source>
        <dbReference type="EMBL" id="PWR73981.1"/>
    </source>
</evidence>
<dbReference type="OrthoDB" id="3343at2157"/>
<gene>
    <name evidence="3" type="ORF">DK846_02110</name>
</gene>
<dbReference type="GeneID" id="97549326"/>
<dbReference type="InterPro" id="IPR002104">
    <property type="entry name" value="Integrase_catalytic"/>
</dbReference>
<dbReference type="AlphaFoldDB" id="A0A2V2NEF3"/>
<protein>
    <recommendedName>
        <fullName evidence="2">Tyr recombinase domain-containing protein</fullName>
    </recommendedName>
</protein>
<accession>A0A2V2NEF3</accession>
<dbReference type="PANTHER" id="PTHR30349:SF87">
    <property type="entry name" value="TRANSPOSASE A"/>
    <property type="match status" value="1"/>
</dbReference>
<dbReference type="GO" id="GO:0003677">
    <property type="term" value="F:DNA binding"/>
    <property type="evidence" value="ECO:0007669"/>
    <property type="project" value="InterPro"/>
</dbReference>
<name>A0A2V2NEF3_9EURY</name>
<organism evidence="3 4">
    <name type="scientific">Methanospirillum lacunae</name>
    <dbReference type="NCBI Taxonomy" id="668570"/>
    <lineage>
        <taxon>Archaea</taxon>
        <taxon>Methanobacteriati</taxon>
        <taxon>Methanobacteriota</taxon>
        <taxon>Stenosarchaea group</taxon>
        <taxon>Methanomicrobia</taxon>
        <taxon>Methanomicrobiales</taxon>
        <taxon>Methanospirillaceae</taxon>
        <taxon>Methanospirillum</taxon>
    </lineage>
</organism>
<dbReference type="EMBL" id="QGMY01000002">
    <property type="protein sequence ID" value="PWR73981.1"/>
    <property type="molecule type" value="Genomic_DNA"/>
</dbReference>
<dbReference type="InterPro" id="IPR013762">
    <property type="entry name" value="Integrase-like_cat_sf"/>
</dbReference>
<dbReference type="GO" id="GO:0015074">
    <property type="term" value="P:DNA integration"/>
    <property type="evidence" value="ECO:0007669"/>
    <property type="project" value="InterPro"/>
</dbReference>
<dbReference type="PROSITE" id="PS51898">
    <property type="entry name" value="TYR_RECOMBINASE"/>
    <property type="match status" value="1"/>
</dbReference>
<sequence>MTNDELQALLTACMTPRDRALLITLYEGRFRVGEIGEMKWGALKFDGTGVIVNVTFKTGKPRYIRLVMSKEHLIKWKSDYPEEITDDAFVFLNERRCPLTYPAVARQLGRICQRSGITKHITPHIFRHSRITHFIQQGVGESVIKLMMWGSIDSLMFISYAHLTVADIDREICKLYGIEPTTTQVSGDALEPKICPHCKEMNSPISRHCHICGHGLDKATIESDDEFLRYANENQN</sequence>
<reference evidence="3 4" key="1">
    <citation type="submission" date="2018-05" db="EMBL/GenBank/DDBJ databases">
        <title>Draft genome of Methanospirillum lacunae Ki8-1.</title>
        <authorList>
            <person name="Dueholm M.S."/>
            <person name="Nielsen P.H."/>
            <person name="Bakmann L.F."/>
            <person name="Otzen D.E."/>
        </authorList>
    </citation>
    <scope>NUCLEOTIDE SEQUENCE [LARGE SCALE GENOMIC DNA]</scope>
    <source>
        <strain evidence="3 4">Ki8-1</strain>
    </source>
</reference>
<feature type="domain" description="Tyr recombinase" evidence="2">
    <location>
        <begin position="1"/>
        <end position="174"/>
    </location>
</feature>
<evidence type="ECO:0000259" key="2">
    <source>
        <dbReference type="PROSITE" id="PS51898"/>
    </source>
</evidence>
<keyword evidence="4" id="KW-1185">Reference proteome</keyword>
<dbReference type="SUPFAM" id="SSF56349">
    <property type="entry name" value="DNA breaking-rejoining enzymes"/>
    <property type="match status" value="1"/>
</dbReference>
<dbReference type="Pfam" id="PF00589">
    <property type="entry name" value="Phage_integrase"/>
    <property type="match status" value="1"/>
</dbReference>
<proteinExistence type="predicted"/>
<dbReference type="CDD" id="cd00397">
    <property type="entry name" value="DNA_BRE_C"/>
    <property type="match status" value="1"/>
</dbReference>
<keyword evidence="1" id="KW-0233">DNA recombination</keyword>